<sequence>MLLAPAQHLSPVTPITSLAVEATGIVKMLRHVNDDVSIINELPATLGIIQWPPKQYIRRNNKRMWTERSVFLWHSTSMQMSALLVVQFSDLHGDYRMRFAIKWVPNIPDASKPTYKR</sequence>
<reference evidence="2" key="1">
    <citation type="submission" date="2022-11" db="UniProtKB">
        <authorList>
            <consortium name="WormBaseParasite"/>
        </authorList>
    </citation>
    <scope>IDENTIFICATION</scope>
</reference>
<organism evidence="1 2">
    <name type="scientific">Romanomermis culicivorax</name>
    <name type="common">Nematode worm</name>
    <dbReference type="NCBI Taxonomy" id="13658"/>
    <lineage>
        <taxon>Eukaryota</taxon>
        <taxon>Metazoa</taxon>
        <taxon>Ecdysozoa</taxon>
        <taxon>Nematoda</taxon>
        <taxon>Enoplea</taxon>
        <taxon>Dorylaimia</taxon>
        <taxon>Mermithida</taxon>
        <taxon>Mermithoidea</taxon>
        <taxon>Mermithidae</taxon>
        <taxon>Romanomermis</taxon>
    </lineage>
</organism>
<name>A0A915J149_ROMCU</name>
<evidence type="ECO:0000313" key="1">
    <source>
        <dbReference type="Proteomes" id="UP000887565"/>
    </source>
</evidence>
<accession>A0A915J149</accession>
<protein>
    <submittedName>
        <fullName evidence="2">Uncharacterized protein</fullName>
    </submittedName>
</protein>
<keyword evidence="1" id="KW-1185">Reference proteome</keyword>
<dbReference type="WBParaSite" id="nRc.2.0.1.t19633-RA">
    <property type="protein sequence ID" value="nRc.2.0.1.t19633-RA"/>
    <property type="gene ID" value="nRc.2.0.1.g19633"/>
</dbReference>
<dbReference type="AlphaFoldDB" id="A0A915J149"/>
<proteinExistence type="predicted"/>
<dbReference type="Proteomes" id="UP000887565">
    <property type="component" value="Unplaced"/>
</dbReference>
<evidence type="ECO:0000313" key="2">
    <source>
        <dbReference type="WBParaSite" id="nRc.2.0.1.t19633-RA"/>
    </source>
</evidence>